<dbReference type="OrthoDB" id="5178125at2"/>
<dbReference type="AlphaFoldDB" id="A0A1H6FLK2"/>
<dbReference type="RefSeq" id="WP_093115937.1">
    <property type="nucleotide sequence ID" value="NZ_FNWJ01000001.1"/>
</dbReference>
<dbReference type="Proteomes" id="UP000222056">
    <property type="component" value="Unassembled WGS sequence"/>
</dbReference>
<dbReference type="GO" id="GO:0016020">
    <property type="term" value="C:membrane"/>
    <property type="evidence" value="ECO:0007669"/>
    <property type="project" value="TreeGrafter"/>
</dbReference>
<dbReference type="PROSITE" id="PS00061">
    <property type="entry name" value="ADH_SHORT"/>
    <property type="match status" value="1"/>
</dbReference>
<dbReference type="InterPro" id="IPR057326">
    <property type="entry name" value="KR_dom"/>
</dbReference>
<dbReference type="InterPro" id="IPR002347">
    <property type="entry name" value="SDR_fam"/>
</dbReference>
<proteinExistence type="inferred from homology"/>
<dbReference type="InterPro" id="IPR036291">
    <property type="entry name" value="NAD(P)-bd_dom_sf"/>
</dbReference>
<dbReference type="GO" id="GO:0016491">
    <property type="term" value="F:oxidoreductase activity"/>
    <property type="evidence" value="ECO:0007669"/>
    <property type="project" value="UniProtKB-KW"/>
</dbReference>
<dbReference type="Gene3D" id="3.40.50.720">
    <property type="entry name" value="NAD(P)-binding Rossmann-like Domain"/>
    <property type="match status" value="1"/>
</dbReference>
<dbReference type="PANTHER" id="PTHR44196:SF1">
    <property type="entry name" value="DEHYDROGENASE_REDUCTASE SDR FAMILY MEMBER 7B"/>
    <property type="match status" value="1"/>
</dbReference>
<dbReference type="PANTHER" id="PTHR44196">
    <property type="entry name" value="DEHYDROGENASE/REDUCTASE SDR FAMILY MEMBER 7B"/>
    <property type="match status" value="1"/>
</dbReference>
<dbReference type="Pfam" id="PF00106">
    <property type="entry name" value="adh_short"/>
    <property type="match status" value="1"/>
</dbReference>
<organism evidence="5 6">
    <name type="scientific">Thermoleophilum album</name>
    <dbReference type="NCBI Taxonomy" id="29539"/>
    <lineage>
        <taxon>Bacteria</taxon>
        <taxon>Bacillati</taxon>
        <taxon>Actinomycetota</taxon>
        <taxon>Thermoleophilia</taxon>
        <taxon>Thermoleophilales</taxon>
        <taxon>Thermoleophilaceae</taxon>
        <taxon>Thermoleophilum</taxon>
    </lineage>
</organism>
<dbReference type="SUPFAM" id="SSF51735">
    <property type="entry name" value="NAD(P)-binding Rossmann-fold domains"/>
    <property type="match status" value="1"/>
</dbReference>
<reference evidence="6" key="1">
    <citation type="submission" date="2016-10" db="EMBL/GenBank/DDBJ databases">
        <authorList>
            <person name="Varghese N."/>
            <person name="Submissions S."/>
        </authorList>
    </citation>
    <scope>NUCLEOTIDE SEQUENCE [LARGE SCALE GENOMIC DNA]</scope>
    <source>
        <strain evidence="6">ATCC 35263</strain>
    </source>
</reference>
<sequence>MKIDGARILLTGATGGLGAAIARELSRRNGHLVLSGRRREQLERLARSLEGPSEVIPADLEQPSEVERLAREAGPVDVLVANAALPASGPLLDFTGEQIDRALSVNLRAPIMLTRLLLPGMVERGRGHLVFMSSLAGKVAPPASALYSATKFGLRGFALGLREDLHGTGVGVTAIFPGFVREAGMFAETGVRLPPGVGTRSPEDVARAVVSGIERGKAEIDVAPLPMRAGARIASVAPTLVASIQRRLGSREIAQRIASAQTHKR</sequence>
<evidence type="ECO:0000256" key="3">
    <source>
        <dbReference type="RuleBase" id="RU000363"/>
    </source>
</evidence>
<dbReference type="PRINTS" id="PR00080">
    <property type="entry name" value="SDRFAMILY"/>
</dbReference>
<evidence type="ECO:0000259" key="4">
    <source>
        <dbReference type="SMART" id="SM00822"/>
    </source>
</evidence>
<protein>
    <submittedName>
        <fullName evidence="5">Short-chain dehydrogenase</fullName>
    </submittedName>
</protein>
<dbReference type="SMART" id="SM00822">
    <property type="entry name" value="PKS_KR"/>
    <property type="match status" value="1"/>
</dbReference>
<evidence type="ECO:0000313" key="6">
    <source>
        <dbReference type="Proteomes" id="UP000222056"/>
    </source>
</evidence>
<dbReference type="PRINTS" id="PR00081">
    <property type="entry name" value="GDHRDH"/>
</dbReference>
<name>A0A1H6FLK2_THEAL</name>
<comment type="similarity">
    <text evidence="1 3">Belongs to the short-chain dehydrogenases/reductases (SDR) family.</text>
</comment>
<feature type="domain" description="Ketoreductase" evidence="4">
    <location>
        <begin position="6"/>
        <end position="183"/>
    </location>
</feature>
<keyword evidence="2" id="KW-0560">Oxidoreductase</keyword>
<accession>A0A1H6FLK2</accession>
<evidence type="ECO:0000256" key="2">
    <source>
        <dbReference type="ARBA" id="ARBA00023002"/>
    </source>
</evidence>
<evidence type="ECO:0000313" key="5">
    <source>
        <dbReference type="EMBL" id="SEH10674.1"/>
    </source>
</evidence>
<dbReference type="InterPro" id="IPR020904">
    <property type="entry name" value="Sc_DH/Rdtase_CS"/>
</dbReference>
<dbReference type="EMBL" id="FNWJ01000001">
    <property type="protein sequence ID" value="SEH10674.1"/>
    <property type="molecule type" value="Genomic_DNA"/>
</dbReference>
<evidence type="ECO:0000256" key="1">
    <source>
        <dbReference type="ARBA" id="ARBA00006484"/>
    </source>
</evidence>
<keyword evidence="6" id="KW-1185">Reference proteome</keyword>
<gene>
    <name evidence="5" type="ORF">SAMN02745716_0511</name>
</gene>
<dbReference type="STRING" id="29539.SAMN02745716_0511"/>